<keyword evidence="2" id="KW-0134">Cell wall</keyword>
<dbReference type="InterPro" id="IPR034213">
    <property type="entry name" value="S8_Vpr-like"/>
</dbReference>
<name>A0A839YDH3_9ACTN</name>
<evidence type="ECO:0000259" key="14">
    <source>
        <dbReference type="Pfam" id="PF02225"/>
    </source>
</evidence>
<feature type="domain" description="Peptidase S8/S53" evidence="13">
    <location>
        <begin position="207"/>
        <end position="678"/>
    </location>
</feature>
<dbReference type="InterPro" id="IPR003137">
    <property type="entry name" value="PA_domain"/>
</dbReference>
<keyword evidence="5 12" id="KW-0732">Signal</keyword>
<dbReference type="InterPro" id="IPR023827">
    <property type="entry name" value="Peptidase_S8_Asp-AS"/>
</dbReference>
<feature type="active site" description="Charge relay system" evidence="8 9">
    <location>
        <position position="292"/>
    </location>
</feature>
<sequence>MGPTTSRTTRTGRRGLAVRTGVVAAATALIAAAGAGVAGAAPGGPLDGQATGQAQAELTGEQLEQVQTQLADRSEGQRPAGLPESGPTSFFIEVAPQASSEAYADALPAGEAAADAAASAAKGEVEAAAGQVIDQLPAAVPEAAVLYETSTVLPGVAVRADAADYEQLTQLAGVTAVHPISPKEVSNAGAATVVEAVQAWEDLGNTGRGVSIGIIDTGIDYTHADFGGSGSVAEFDALQAAEAAPAPAGVYPSAKVLGGRDFVGDAYNADPASPAYDPVARPDDNPLDCNGHGTHVAGTAAGYGVNADGSTYTGGYDRGLDPRSLSIGPGMAPEAELYALKVFGCEGSTDVTVQAIEWALDPNGDGSPKDHLDVINLSLGSDYGLADDADALALDRAMKMGVLAVASAGNAGDSYDIGGSPGNAPRAIGVAATNDGFGVFDGWQVTSPAGLVDGTRPGLRSVAYSDRAADGSVKPDVTGALVNTPAGNEDACAPLPAGYATGRILLIEADGFACGSVAKGTNAVNAGAVGFMIIADDDLLETGITGVAQIPGILVTATDGAALRGAVAGGQTVTVTFGPSLKDAAVFEAPEQVDLIASFSSRGVRQENGVKPDVAAPGVTLYSAAVGTGSRGVSESGTSMAAPTTAGVTALIRAAHPEWSTEQVKADLMNTAGHDVHTEQGQTGEVYGPNRVGAGRIDAEAALRNQVLAYAEPGSGGVSASFGVVEVAAEKVRETKTIKVQNTSRRIAVYTVRYDAVVSQPGVRYTVSQPLLVLLPGQSRNVTVTLTATQDQLRKTPDPTVVVDGENEGRQFLGEASGRVVLRPVLSKAPTLRVPVHANPKPASTLTASAAADGSAITLAGEGIANGPAFEPTSYTSLVSAFEQLGTSPQLPRCTSTPAPTCYKSELERSVDLARVGVASDGAGGLYFGVSAHGRSTSPETAVNYGVFIDATGDGAWDYQVTTTRVADFDAPLVVVTDREFTLLPAGDPYVGFLNVADGTVDTNAFYSDVQVLAAPLSVMPLVTGRIGFGVQAVSAYGTVDDVGTTTVAGSPELAAQRMSFDPAAPGLSFDLAGEPALLVPADGGTTITVTQDPAAYAADTAVGGEKGALVVLHQNDSATGRAQSVPVAGAPVPSAAATSTPAGTPTGTPSGTSAPPSPVGDQPAAGVGEPPATSAAPTGTPAPAEAPSAPASSPPGTPSATAAPGTTAPGTTPAG</sequence>
<comment type="caution">
    <text evidence="15">The sequence shown here is derived from an EMBL/GenBank/DDBJ whole genome shotgun (WGS) entry which is preliminary data.</text>
</comment>
<feature type="active site" description="Charge relay system" evidence="8 9">
    <location>
        <position position="639"/>
    </location>
</feature>
<evidence type="ECO:0000256" key="11">
    <source>
        <dbReference type="SAM" id="MobiDB-lite"/>
    </source>
</evidence>
<dbReference type="InterPro" id="IPR046450">
    <property type="entry name" value="PA_dom_sf"/>
</dbReference>
<dbReference type="CDD" id="cd07474">
    <property type="entry name" value="Peptidases_S8_subtilisin_Vpr-like"/>
    <property type="match status" value="1"/>
</dbReference>
<dbReference type="PROSITE" id="PS51892">
    <property type="entry name" value="SUBTILASE"/>
    <property type="match status" value="1"/>
</dbReference>
<dbReference type="PRINTS" id="PR00723">
    <property type="entry name" value="SUBTILISIN"/>
</dbReference>
<dbReference type="InterPro" id="IPR050131">
    <property type="entry name" value="Peptidase_S8_subtilisin-like"/>
</dbReference>
<evidence type="ECO:0000256" key="8">
    <source>
        <dbReference type="PIRSR" id="PIRSR615500-1"/>
    </source>
</evidence>
<feature type="compositionally biased region" description="Low complexity" evidence="11">
    <location>
        <begin position="1199"/>
        <end position="1216"/>
    </location>
</feature>
<accession>A0A839YDH3</accession>
<evidence type="ECO:0000259" key="13">
    <source>
        <dbReference type="Pfam" id="PF00082"/>
    </source>
</evidence>
<evidence type="ECO:0000256" key="5">
    <source>
        <dbReference type="ARBA" id="ARBA00022729"/>
    </source>
</evidence>
<dbReference type="Gene3D" id="3.40.50.200">
    <property type="entry name" value="Peptidase S8/S53 domain"/>
    <property type="match status" value="1"/>
</dbReference>
<evidence type="ECO:0000256" key="7">
    <source>
        <dbReference type="ARBA" id="ARBA00022825"/>
    </source>
</evidence>
<protein>
    <submittedName>
        <fullName evidence="15">Subtilisin family serine protease</fullName>
    </submittedName>
</protein>
<dbReference type="RefSeq" id="WP_183514332.1">
    <property type="nucleotide sequence ID" value="NZ_JACIBU010000002.1"/>
</dbReference>
<feature type="active site" description="Charge relay system" evidence="8 9">
    <location>
        <position position="216"/>
    </location>
</feature>
<keyword evidence="7 9" id="KW-0720">Serine protease</keyword>
<evidence type="ECO:0000313" key="16">
    <source>
        <dbReference type="Proteomes" id="UP000580718"/>
    </source>
</evidence>
<evidence type="ECO:0000256" key="10">
    <source>
        <dbReference type="RuleBase" id="RU003355"/>
    </source>
</evidence>
<feature type="domain" description="PA" evidence="14">
    <location>
        <begin position="477"/>
        <end position="563"/>
    </location>
</feature>
<proteinExistence type="inferred from homology"/>
<dbReference type="InterPro" id="IPR022398">
    <property type="entry name" value="Peptidase_S8_His-AS"/>
</dbReference>
<evidence type="ECO:0000256" key="4">
    <source>
        <dbReference type="ARBA" id="ARBA00022670"/>
    </source>
</evidence>
<comment type="similarity">
    <text evidence="1 9 10">Belongs to the peptidase S8 family.</text>
</comment>
<dbReference type="PROSITE" id="PS00138">
    <property type="entry name" value="SUBTILASE_SER"/>
    <property type="match status" value="1"/>
</dbReference>
<evidence type="ECO:0000256" key="1">
    <source>
        <dbReference type="ARBA" id="ARBA00011073"/>
    </source>
</evidence>
<evidence type="ECO:0000256" key="2">
    <source>
        <dbReference type="ARBA" id="ARBA00022512"/>
    </source>
</evidence>
<dbReference type="EMBL" id="JACIBU010000002">
    <property type="protein sequence ID" value="MBB3678474.1"/>
    <property type="molecule type" value="Genomic_DNA"/>
</dbReference>
<evidence type="ECO:0000256" key="6">
    <source>
        <dbReference type="ARBA" id="ARBA00022801"/>
    </source>
</evidence>
<dbReference type="PANTHER" id="PTHR43806">
    <property type="entry name" value="PEPTIDASE S8"/>
    <property type="match status" value="1"/>
</dbReference>
<dbReference type="InterPro" id="IPR015500">
    <property type="entry name" value="Peptidase_S8_subtilisin-rel"/>
</dbReference>
<dbReference type="GO" id="GO:0006508">
    <property type="term" value="P:proteolysis"/>
    <property type="evidence" value="ECO:0007669"/>
    <property type="project" value="UniProtKB-KW"/>
</dbReference>
<evidence type="ECO:0000256" key="3">
    <source>
        <dbReference type="ARBA" id="ARBA00022525"/>
    </source>
</evidence>
<gene>
    <name evidence="15" type="ORF">FHX36_004263</name>
</gene>
<feature type="region of interest" description="Disordered" evidence="11">
    <location>
        <begin position="68"/>
        <end position="88"/>
    </location>
</feature>
<evidence type="ECO:0000256" key="12">
    <source>
        <dbReference type="SAM" id="SignalP"/>
    </source>
</evidence>
<dbReference type="AlphaFoldDB" id="A0A839YDH3"/>
<keyword evidence="3" id="KW-0964">Secreted</keyword>
<evidence type="ECO:0000256" key="9">
    <source>
        <dbReference type="PROSITE-ProRule" id="PRU01240"/>
    </source>
</evidence>
<keyword evidence="4 9" id="KW-0645">Protease</keyword>
<evidence type="ECO:0000313" key="15">
    <source>
        <dbReference type="EMBL" id="MBB3678474.1"/>
    </source>
</evidence>
<feature type="compositionally biased region" description="Low complexity" evidence="11">
    <location>
        <begin position="1169"/>
        <end position="1192"/>
    </location>
</feature>
<dbReference type="GO" id="GO:0004252">
    <property type="term" value="F:serine-type endopeptidase activity"/>
    <property type="evidence" value="ECO:0007669"/>
    <property type="project" value="UniProtKB-UniRule"/>
</dbReference>
<dbReference type="SUPFAM" id="SSF52743">
    <property type="entry name" value="Subtilisin-like"/>
    <property type="match status" value="1"/>
</dbReference>
<dbReference type="PROSITE" id="PS00137">
    <property type="entry name" value="SUBTILASE_HIS"/>
    <property type="match status" value="1"/>
</dbReference>
<dbReference type="Pfam" id="PF00082">
    <property type="entry name" value="Peptidase_S8"/>
    <property type="match status" value="1"/>
</dbReference>
<dbReference type="InterPro" id="IPR000209">
    <property type="entry name" value="Peptidase_S8/S53_dom"/>
</dbReference>
<feature type="signal peptide" evidence="12">
    <location>
        <begin position="1"/>
        <end position="40"/>
    </location>
</feature>
<feature type="chain" id="PRO_5032925383" evidence="12">
    <location>
        <begin position="41"/>
        <end position="1216"/>
    </location>
</feature>
<feature type="compositionally biased region" description="Low complexity" evidence="11">
    <location>
        <begin position="1125"/>
        <end position="1155"/>
    </location>
</feature>
<dbReference type="Pfam" id="PF02225">
    <property type="entry name" value="PA"/>
    <property type="match status" value="1"/>
</dbReference>
<dbReference type="Gene3D" id="3.50.30.30">
    <property type="match status" value="1"/>
</dbReference>
<dbReference type="PANTHER" id="PTHR43806:SF11">
    <property type="entry name" value="CEREVISIN-RELATED"/>
    <property type="match status" value="1"/>
</dbReference>
<dbReference type="Proteomes" id="UP000580718">
    <property type="component" value="Unassembled WGS sequence"/>
</dbReference>
<keyword evidence="6 9" id="KW-0378">Hydrolase</keyword>
<dbReference type="PROSITE" id="PS00136">
    <property type="entry name" value="SUBTILASE_ASP"/>
    <property type="match status" value="1"/>
</dbReference>
<reference evidence="15 16" key="1">
    <citation type="submission" date="2020-08" db="EMBL/GenBank/DDBJ databases">
        <title>Sequencing the genomes of 1000 actinobacteria strains.</title>
        <authorList>
            <person name="Klenk H.-P."/>
        </authorList>
    </citation>
    <scope>NUCLEOTIDE SEQUENCE [LARGE SCALE GENOMIC DNA]</scope>
    <source>
        <strain evidence="15 16">DSM 16678</strain>
    </source>
</reference>
<dbReference type="InterPro" id="IPR023828">
    <property type="entry name" value="Peptidase_S8_Ser-AS"/>
</dbReference>
<dbReference type="SUPFAM" id="SSF52025">
    <property type="entry name" value="PA domain"/>
    <property type="match status" value="1"/>
</dbReference>
<organism evidence="15 16">
    <name type="scientific">Modestobacter versicolor</name>
    <dbReference type="NCBI Taxonomy" id="429133"/>
    <lineage>
        <taxon>Bacteria</taxon>
        <taxon>Bacillati</taxon>
        <taxon>Actinomycetota</taxon>
        <taxon>Actinomycetes</taxon>
        <taxon>Geodermatophilales</taxon>
        <taxon>Geodermatophilaceae</taxon>
        <taxon>Modestobacter</taxon>
    </lineage>
</organism>
<feature type="region of interest" description="Disordered" evidence="11">
    <location>
        <begin position="1122"/>
        <end position="1216"/>
    </location>
</feature>
<dbReference type="InterPro" id="IPR036852">
    <property type="entry name" value="Peptidase_S8/S53_dom_sf"/>
</dbReference>